<keyword evidence="2" id="KW-1185">Reference proteome</keyword>
<accession>A0A1H9BYL5</accession>
<dbReference type="EMBL" id="FOEP01000003">
    <property type="protein sequence ID" value="SEP93821.1"/>
    <property type="molecule type" value="Genomic_DNA"/>
</dbReference>
<dbReference type="Gene3D" id="3.10.105.10">
    <property type="entry name" value="Dipeptide-binding Protein, Domain 3"/>
    <property type="match status" value="1"/>
</dbReference>
<dbReference type="AlphaFoldDB" id="A0A1H9BYL5"/>
<dbReference type="Proteomes" id="UP000198634">
    <property type="component" value="Unassembled WGS sequence"/>
</dbReference>
<dbReference type="Gene3D" id="3.40.190.10">
    <property type="entry name" value="Periplasmic binding protein-like II"/>
    <property type="match status" value="1"/>
</dbReference>
<sequence length="90" mass="9801">MQIGDASVAFLELRTGGVDLVSDVPTNLLGQYKALKNAEQRLLEGYGIYYMPKHVTQAPFDDIAVRKATRWRGTVRPPSATCSRAGHPGA</sequence>
<name>A0A1H9BYL5_9RHOB</name>
<protein>
    <submittedName>
        <fullName evidence="1">Extracellular solute-binding protein, family 5 Middle</fullName>
    </submittedName>
</protein>
<organism evidence="1 2">
    <name type="scientific">Thalassovita taeanensis</name>
    <dbReference type="NCBI Taxonomy" id="657014"/>
    <lineage>
        <taxon>Bacteria</taxon>
        <taxon>Pseudomonadati</taxon>
        <taxon>Pseudomonadota</taxon>
        <taxon>Alphaproteobacteria</taxon>
        <taxon>Rhodobacterales</taxon>
        <taxon>Roseobacteraceae</taxon>
        <taxon>Thalassovita</taxon>
    </lineage>
</organism>
<dbReference type="STRING" id="657014.SAMN04488092_10347"/>
<reference evidence="1 2" key="1">
    <citation type="submission" date="2016-10" db="EMBL/GenBank/DDBJ databases">
        <authorList>
            <person name="de Groot N.N."/>
        </authorList>
    </citation>
    <scope>NUCLEOTIDE SEQUENCE [LARGE SCALE GENOMIC DNA]</scope>
    <source>
        <strain evidence="1 2">DSM 22007</strain>
    </source>
</reference>
<evidence type="ECO:0000313" key="2">
    <source>
        <dbReference type="Proteomes" id="UP000198634"/>
    </source>
</evidence>
<proteinExistence type="predicted"/>
<gene>
    <name evidence="1" type="ORF">SAMN04488092_10347</name>
</gene>
<dbReference type="SUPFAM" id="SSF53850">
    <property type="entry name" value="Periplasmic binding protein-like II"/>
    <property type="match status" value="1"/>
</dbReference>
<evidence type="ECO:0000313" key="1">
    <source>
        <dbReference type="EMBL" id="SEP93821.1"/>
    </source>
</evidence>